<dbReference type="InterPro" id="IPR039426">
    <property type="entry name" value="TonB-dep_rcpt-like"/>
</dbReference>
<feature type="signal peptide" evidence="11">
    <location>
        <begin position="1"/>
        <end position="35"/>
    </location>
</feature>
<sequence>MRPSPDVSKGPFVKIRVLLLSAVSASAMIPQFAHAEDATREGEAPIVVTATALNQTASETATPVITLTQDDLVHRRQATLGDTLAGLPGVNSDNFGGGASRPVVRGQTSPRVQALSDGSNIQDAAAISPDHAITTEPLLLRGIEVLRGPSALLFGGSAIGGAINLLDDKVPTTMPENGLTGVAEGRIGTGDSERSLVGGLTAGVGPLAFHVEGVHRSSDDYRVPNSFGERHVDGSYNETSTFSAGASWVGSQGYLGVAYTRQNSEYGLPGHSHDYESCHPHGSSLHCGSHSHDDGDHDHDHDHEHEHDEIPFVKLRSDRFDIRGEYRDVLPGIERARLRLSFTDYVHDEIEHDEVATTFKNTAHDLRLEIAHKPIAGLRGVIGFQHSGSDFSAIGTEAFLPESETSNTAVFLMETLQAGPVRFELAARQEWQTIETTLDRRVDHRPFSFSGAAVWDIGGDYSLALSLARSQRAPNVQELYARGVHLATNTYELGTATLETETGKSVDLTFRKTAGNTTFTVGAYHQEFDNYIFANTLDQFEDFRLIRYTAADATFTGVDGEIRQQITPDFGVTVFGDYVRAKLKDDLGNLPRIPAARLGARADGQWGPLHGDVEYYRVFEQGDIAEFETRTPGYNMVNATLAWRTDLGPVANAELFVRGTNLTNELAFNHASFIKNASPLRGRNVVFGLRTNF</sequence>
<evidence type="ECO:0000256" key="9">
    <source>
        <dbReference type="RuleBase" id="RU003357"/>
    </source>
</evidence>
<reference evidence="14 15" key="1">
    <citation type="submission" date="2019-12" db="EMBL/GenBank/DDBJ databases">
        <title>Genomic-based taxomic classification of the family Erythrobacteraceae.</title>
        <authorList>
            <person name="Xu L."/>
        </authorList>
    </citation>
    <scope>NUCLEOTIDE SEQUENCE [LARGE SCALE GENOMIC DNA]</scope>
    <source>
        <strain evidence="14 15">S36</strain>
    </source>
</reference>
<keyword evidence="7 8" id="KW-0998">Cell outer membrane</keyword>
<dbReference type="PANTHER" id="PTHR30069:SF40">
    <property type="entry name" value="TONB-DEPENDENT RECEPTOR NMB0964-RELATED"/>
    <property type="match status" value="1"/>
</dbReference>
<keyword evidence="14" id="KW-0675">Receptor</keyword>
<evidence type="ECO:0000256" key="5">
    <source>
        <dbReference type="ARBA" id="ARBA00023077"/>
    </source>
</evidence>
<dbReference type="GO" id="GO:0015344">
    <property type="term" value="F:siderophore uptake transmembrane transporter activity"/>
    <property type="evidence" value="ECO:0007669"/>
    <property type="project" value="TreeGrafter"/>
</dbReference>
<dbReference type="AlphaFoldDB" id="A0A6I4TRH6"/>
<dbReference type="Gene3D" id="2.170.130.10">
    <property type="entry name" value="TonB-dependent receptor, plug domain"/>
    <property type="match status" value="1"/>
</dbReference>
<dbReference type="Pfam" id="PF07715">
    <property type="entry name" value="Plug"/>
    <property type="match status" value="1"/>
</dbReference>
<evidence type="ECO:0000259" key="13">
    <source>
        <dbReference type="Pfam" id="PF07715"/>
    </source>
</evidence>
<dbReference type="GO" id="GO:0044718">
    <property type="term" value="P:siderophore transmembrane transport"/>
    <property type="evidence" value="ECO:0007669"/>
    <property type="project" value="TreeGrafter"/>
</dbReference>
<keyword evidence="2 8" id="KW-0813">Transport</keyword>
<keyword evidence="5 9" id="KW-0798">TonB box</keyword>
<comment type="caution">
    <text evidence="14">The sequence shown here is derived from an EMBL/GenBank/DDBJ whole genome shotgun (WGS) entry which is preliminary data.</text>
</comment>
<name>A0A6I4TRH6_9SPHN</name>
<keyword evidence="6 8" id="KW-0472">Membrane</keyword>
<feature type="region of interest" description="Disordered" evidence="10">
    <location>
        <begin position="277"/>
        <end position="309"/>
    </location>
</feature>
<evidence type="ECO:0000256" key="8">
    <source>
        <dbReference type="PROSITE-ProRule" id="PRU01360"/>
    </source>
</evidence>
<evidence type="ECO:0000313" key="15">
    <source>
        <dbReference type="Proteomes" id="UP000469430"/>
    </source>
</evidence>
<dbReference type="InterPro" id="IPR037066">
    <property type="entry name" value="Plug_dom_sf"/>
</dbReference>
<feature type="domain" description="TonB-dependent receptor-like beta-barrel" evidence="12">
    <location>
        <begin position="277"/>
        <end position="662"/>
    </location>
</feature>
<evidence type="ECO:0000256" key="10">
    <source>
        <dbReference type="SAM" id="MobiDB-lite"/>
    </source>
</evidence>
<dbReference type="OrthoDB" id="9795928at2"/>
<dbReference type="PANTHER" id="PTHR30069">
    <property type="entry name" value="TONB-DEPENDENT OUTER MEMBRANE RECEPTOR"/>
    <property type="match status" value="1"/>
</dbReference>
<evidence type="ECO:0000256" key="11">
    <source>
        <dbReference type="SAM" id="SignalP"/>
    </source>
</evidence>
<evidence type="ECO:0000313" key="14">
    <source>
        <dbReference type="EMBL" id="MXO97740.1"/>
    </source>
</evidence>
<dbReference type="GO" id="GO:0009279">
    <property type="term" value="C:cell outer membrane"/>
    <property type="evidence" value="ECO:0007669"/>
    <property type="project" value="UniProtKB-SubCell"/>
</dbReference>
<feature type="domain" description="TonB-dependent receptor plug" evidence="13">
    <location>
        <begin position="58"/>
        <end position="162"/>
    </location>
</feature>
<comment type="subcellular location">
    <subcellularLocation>
        <location evidence="1 8">Cell outer membrane</location>
        <topology evidence="1 8">Multi-pass membrane protein</topology>
    </subcellularLocation>
</comment>
<dbReference type="InterPro" id="IPR036942">
    <property type="entry name" value="Beta-barrel_TonB_sf"/>
</dbReference>
<gene>
    <name evidence="14" type="ORF">GRI97_01900</name>
</gene>
<evidence type="ECO:0000256" key="3">
    <source>
        <dbReference type="ARBA" id="ARBA00022452"/>
    </source>
</evidence>
<dbReference type="PROSITE" id="PS52016">
    <property type="entry name" value="TONB_DEPENDENT_REC_3"/>
    <property type="match status" value="1"/>
</dbReference>
<dbReference type="SUPFAM" id="SSF56935">
    <property type="entry name" value="Porins"/>
    <property type="match status" value="1"/>
</dbReference>
<evidence type="ECO:0000256" key="7">
    <source>
        <dbReference type="ARBA" id="ARBA00023237"/>
    </source>
</evidence>
<organism evidence="14 15">
    <name type="scientific">Croceibacterium xixiisoli</name>
    <dbReference type="NCBI Taxonomy" id="1476466"/>
    <lineage>
        <taxon>Bacteria</taxon>
        <taxon>Pseudomonadati</taxon>
        <taxon>Pseudomonadota</taxon>
        <taxon>Alphaproteobacteria</taxon>
        <taxon>Sphingomonadales</taxon>
        <taxon>Erythrobacteraceae</taxon>
        <taxon>Croceibacterium</taxon>
    </lineage>
</organism>
<dbReference type="Pfam" id="PF00593">
    <property type="entry name" value="TonB_dep_Rec_b-barrel"/>
    <property type="match status" value="1"/>
</dbReference>
<evidence type="ECO:0000256" key="6">
    <source>
        <dbReference type="ARBA" id="ARBA00023136"/>
    </source>
</evidence>
<feature type="compositionally biased region" description="Basic and acidic residues" evidence="10">
    <location>
        <begin position="290"/>
        <end position="309"/>
    </location>
</feature>
<dbReference type="Proteomes" id="UP000469430">
    <property type="component" value="Unassembled WGS sequence"/>
</dbReference>
<keyword evidence="3 8" id="KW-1134">Transmembrane beta strand</keyword>
<protein>
    <submittedName>
        <fullName evidence="14">TonB-dependent receptor</fullName>
    </submittedName>
</protein>
<keyword evidence="11" id="KW-0732">Signal</keyword>
<keyword evidence="15" id="KW-1185">Reference proteome</keyword>
<comment type="similarity">
    <text evidence="8 9">Belongs to the TonB-dependent receptor family.</text>
</comment>
<feature type="chain" id="PRO_5026253981" evidence="11">
    <location>
        <begin position="36"/>
        <end position="693"/>
    </location>
</feature>
<proteinExistence type="inferred from homology"/>
<evidence type="ECO:0000256" key="2">
    <source>
        <dbReference type="ARBA" id="ARBA00022448"/>
    </source>
</evidence>
<dbReference type="Gene3D" id="2.40.170.20">
    <property type="entry name" value="TonB-dependent receptor, beta-barrel domain"/>
    <property type="match status" value="1"/>
</dbReference>
<accession>A0A6I4TRH6</accession>
<evidence type="ECO:0000259" key="12">
    <source>
        <dbReference type="Pfam" id="PF00593"/>
    </source>
</evidence>
<evidence type="ECO:0000256" key="4">
    <source>
        <dbReference type="ARBA" id="ARBA00022692"/>
    </source>
</evidence>
<dbReference type="EMBL" id="WTYJ01000001">
    <property type="protein sequence ID" value="MXO97740.1"/>
    <property type="molecule type" value="Genomic_DNA"/>
</dbReference>
<dbReference type="InterPro" id="IPR012910">
    <property type="entry name" value="Plug_dom"/>
</dbReference>
<evidence type="ECO:0000256" key="1">
    <source>
        <dbReference type="ARBA" id="ARBA00004571"/>
    </source>
</evidence>
<dbReference type="InterPro" id="IPR000531">
    <property type="entry name" value="Beta-barrel_TonB"/>
</dbReference>
<keyword evidence="4 8" id="KW-0812">Transmembrane</keyword>